<evidence type="ECO:0000259" key="2">
    <source>
        <dbReference type="Pfam" id="PF00849"/>
    </source>
</evidence>
<evidence type="ECO:0000313" key="4">
    <source>
        <dbReference type="Proteomes" id="UP001412067"/>
    </source>
</evidence>
<organism evidence="3 4">
    <name type="scientific">Platanthera guangdongensis</name>
    <dbReference type="NCBI Taxonomy" id="2320717"/>
    <lineage>
        <taxon>Eukaryota</taxon>
        <taxon>Viridiplantae</taxon>
        <taxon>Streptophyta</taxon>
        <taxon>Embryophyta</taxon>
        <taxon>Tracheophyta</taxon>
        <taxon>Spermatophyta</taxon>
        <taxon>Magnoliopsida</taxon>
        <taxon>Liliopsida</taxon>
        <taxon>Asparagales</taxon>
        <taxon>Orchidaceae</taxon>
        <taxon>Orchidoideae</taxon>
        <taxon>Orchideae</taxon>
        <taxon>Orchidinae</taxon>
        <taxon>Platanthera</taxon>
    </lineage>
</organism>
<dbReference type="InterPro" id="IPR006145">
    <property type="entry name" value="PsdUridine_synth_RsuA/RluA"/>
</dbReference>
<comment type="caution">
    <text evidence="3">The sequence shown here is derived from an EMBL/GenBank/DDBJ whole genome shotgun (WGS) entry which is preliminary data.</text>
</comment>
<gene>
    <name evidence="3" type="ORF">KSP40_PGU014104</name>
</gene>
<reference evidence="3 4" key="1">
    <citation type="journal article" date="2022" name="Nat. Plants">
        <title>Genomes of leafy and leafless Platanthera orchids illuminate the evolution of mycoheterotrophy.</title>
        <authorList>
            <person name="Li M.H."/>
            <person name="Liu K.W."/>
            <person name="Li Z."/>
            <person name="Lu H.C."/>
            <person name="Ye Q.L."/>
            <person name="Zhang D."/>
            <person name="Wang J.Y."/>
            <person name="Li Y.F."/>
            <person name="Zhong Z.M."/>
            <person name="Liu X."/>
            <person name="Yu X."/>
            <person name="Liu D.K."/>
            <person name="Tu X.D."/>
            <person name="Liu B."/>
            <person name="Hao Y."/>
            <person name="Liao X.Y."/>
            <person name="Jiang Y.T."/>
            <person name="Sun W.H."/>
            <person name="Chen J."/>
            <person name="Chen Y.Q."/>
            <person name="Ai Y."/>
            <person name="Zhai J.W."/>
            <person name="Wu S.S."/>
            <person name="Zhou Z."/>
            <person name="Hsiao Y.Y."/>
            <person name="Wu W.L."/>
            <person name="Chen Y.Y."/>
            <person name="Lin Y.F."/>
            <person name="Hsu J.L."/>
            <person name="Li C.Y."/>
            <person name="Wang Z.W."/>
            <person name="Zhao X."/>
            <person name="Zhong W.Y."/>
            <person name="Ma X.K."/>
            <person name="Ma L."/>
            <person name="Huang J."/>
            <person name="Chen G.Z."/>
            <person name="Huang M.Z."/>
            <person name="Huang L."/>
            <person name="Peng D.H."/>
            <person name="Luo Y.B."/>
            <person name="Zou S.Q."/>
            <person name="Chen S.P."/>
            <person name="Lan S."/>
            <person name="Tsai W.C."/>
            <person name="Van de Peer Y."/>
            <person name="Liu Z.J."/>
        </authorList>
    </citation>
    <scope>NUCLEOTIDE SEQUENCE [LARGE SCALE GENOMIC DNA]</scope>
    <source>
        <strain evidence="3">Lor288</strain>
    </source>
</reference>
<dbReference type="Gene3D" id="3.30.2350.10">
    <property type="entry name" value="Pseudouridine synthase"/>
    <property type="match status" value="1"/>
</dbReference>
<dbReference type="InterPro" id="IPR050188">
    <property type="entry name" value="RluA_PseudoU_synthase"/>
</dbReference>
<dbReference type="InterPro" id="IPR020103">
    <property type="entry name" value="PsdUridine_synth_cat_dom_sf"/>
</dbReference>
<dbReference type="PANTHER" id="PTHR21600:SF40">
    <property type="entry name" value="PSEUDOURIDYLATE SYNTHASE RPUSD2"/>
    <property type="match status" value="1"/>
</dbReference>
<sequence>MLKAVCYYRHEPPILAKKVSILHCEPDVVTVCKPASIPQVHPCGQYRKNTIVGILQAEHDLAPLFPIHRLDRLVSGLLIFARNAGKAENFRQQVTQPY</sequence>
<dbReference type="Proteomes" id="UP001412067">
    <property type="component" value="Unassembled WGS sequence"/>
</dbReference>
<comment type="catalytic activity">
    <reaction evidence="1">
        <text>a uridine in RNA = a pseudouridine in RNA</text>
        <dbReference type="Rhea" id="RHEA:48348"/>
        <dbReference type="Rhea" id="RHEA-COMP:12068"/>
        <dbReference type="Rhea" id="RHEA-COMP:12069"/>
        <dbReference type="ChEBI" id="CHEBI:65314"/>
        <dbReference type="ChEBI" id="CHEBI:65315"/>
    </reaction>
</comment>
<dbReference type="PANTHER" id="PTHR21600">
    <property type="entry name" value="MITOCHONDRIAL RNA PSEUDOURIDINE SYNTHASE"/>
    <property type="match status" value="1"/>
</dbReference>
<proteinExistence type="predicted"/>
<dbReference type="SUPFAM" id="SSF55120">
    <property type="entry name" value="Pseudouridine synthase"/>
    <property type="match status" value="1"/>
</dbReference>
<dbReference type="EMBL" id="JBBWWR010000010">
    <property type="protein sequence ID" value="KAK8960790.1"/>
    <property type="molecule type" value="Genomic_DNA"/>
</dbReference>
<accession>A0ABR2M9G1</accession>
<dbReference type="PROSITE" id="PS01129">
    <property type="entry name" value="PSI_RLU"/>
    <property type="match status" value="1"/>
</dbReference>
<evidence type="ECO:0000256" key="1">
    <source>
        <dbReference type="ARBA" id="ARBA00000073"/>
    </source>
</evidence>
<keyword evidence="4" id="KW-1185">Reference proteome</keyword>
<name>A0ABR2M9G1_9ASPA</name>
<evidence type="ECO:0000313" key="3">
    <source>
        <dbReference type="EMBL" id="KAK8960790.1"/>
    </source>
</evidence>
<dbReference type="InterPro" id="IPR006224">
    <property type="entry name" value="PsdUridine_synth_RluA-like_CS"/>
</dbReference>
<feature type="domain" description="Pseudouridine synthase RsuA/RluA-like" evidence="2">
    <location>
        <begin position="27"/>
        <end position="94"/>
    </location>
</feature>
<dbReference type="Pfam" id="PF00849">
    <property type="entry name" value="PseudoU_synth_2"/>
    <property type="match status" value="1"/>
</dbReference>
<protein>
    <submittedName>
        <fullName evidence="3">RNA pseudouridine synthase 7</fullName>
    </submittedName>
</protein>